<gene>
    <name evidence="2" type="ORF">C922_02032</name>
</gene>
<proteinExistence type="predicted"/>
<dbReference type="InterPro" id="IPR006496">
    <property type="entry name" value="CHP01606_Plasmodium_spp"/>
</dbReference>
<protein>
    <recommendedName>
        <fullName evidence="4">Plasmodium RESA N-terminal domain-containing protein</fullName>
    </recommendedName>
</protein>
<feature type="chain" id="PRO_5004887683" description="Plasmodium RESA N-terminal domain-containing protein" evidence="1">
    <location>
        <begin position="17"/>
        <end position="216"/>
    </location>
</feature>
<evidence type="ECO:0000313" key="3">
    <source>
        <dbReference type="Proteomes" id="UP000030640"/>
    </source>
</evidence>
<dbReference type="AlphaFoldDB" id="W7A999"/>
<accession>W7A999</accession>
<organism evidence="2 3">
    <name type="scientific">Plasmodium inui San Antonio 1</name>
    <dbReference type="NCBI Taxonomy" id="1237626"/>
    <lineage>
        <taxon>Eukaryota</taxon>
        <taxon>Sar</taxon>
        <taxon>Alveolata</taxon>
        <taxon>Apicomplexa</taxon>
        <taxon>Aconoidasida</taxon>
        <taxon>Haemosporida</taxon>
        <taxon>Plasmodiidae</taxon>
        <taxon>Plasmodium</taxon>
        <taxon>Plasmodium (Plasmodium)</taxon>
    </lineage>
</organism>
<keyword evidence="3" id="KW-1185">Reference proteome</keyword>
<evidence type="ECO:0000256" key="1">
    <source>
        <dbReference type="SAM" id="SignalP"/>
    </source>
</evidence>
<dbReference type="VEuPathDB" id="PlasmoDB:C922_02032"/>
<feature type="signal peptide" evidence="1">
    <location>
        <begin position="1"/>
        <end position="16"/>
    </location>
</feature>
<dbReference type="EMBL" id="KI965465">
    <property type="protein sequence ID" value="EUD67843.1"/>
    <property type="molecule type" value="Genomic_DNA"/>
</dbReference>
<dbReference type="Proteomes" id="UP000030640">
    <property type="component" value="Unassembled WGS sequence"/>
</dbReference>
<sequence>MKADVLAVLFSTVALAFVLRQSHAPHDMKNPADYSNHGRNAYPTQSVGSLGRILRSDNSNIFQQYSGSGGKVETNVMEGMTDVSALGTTLNIEIIQEDEDLYQEQLHELVDKITDTWNETFMNMVEDYIDFTERSNIIDGEWRCQMWNERWYRYLQYLVSSLNEVIENDNYPLEAKELISNEYLHWANHDFIWFLSIVKEEWDKREDLIESEPLGT</sequence>
<reference evidence="2 3" key="1">
    <citation type="submission" date="2013-02" db="EMBL/GenBank/DDBJ databases">
        <title>The Genome Sequence of Plasmodium inui San Antonio 1.</title>
        <authorList>
            <consortium name="The Broad Institute Genome Sequencing Platform"/>
            <consortium name="The Broad Institute Genome Sequencing Center for Infectious Disease"/>
            <person name="Neafsey D."/>
            <person name="Cheeseman I."/>
            <person name="Volkman S."/>
            <person name="Adams J."/>
            <person name="Walker B."/>
            <person name="Young S.K."/>
            <person name="Zeng Q."/>
            <person name="Gargeya S."/>
            <person name="Fitzgerald M."/>
            <person name="Haas B."/>
            <person name="Abouelleil A."/>
            <person name="Alvarado L."/>
            <person name="Arachchi H.M."/>
            <person name="Berlin A.M."/>
            <person name="Chapman S.B."/>
            <person name="Dewar J."/>
            <person name="Goldberg J."/>
            <person name="Griggs A."/>
            <person name="Gujja S."/>
            <person name="Hansen M."/>
            <person name="Howarth C."/>
            <person name="Imamovic A."/>
            <person name="Larimer J."/>
            <person name="McCowan C."/>
            <person name="Murphy C."/>
            <person name="Neiman D."/>
            <person name="Pearson M."/>
            <person name="Priest M."/>
            <person name="Roberts A."/>
            <person name="Saif S."/>
            <person name="Shea T."/>
            <person name="Sisk P."/>
            <person name="Sykes S."/>
            <person name="Wortman J."/>
            <person name="Nusbaum C."/>
            <person name="Birren B."/>
        </authorList>
    </citation>
    <scope>NUCLEOTIDE SEQUENCE [LARGE SCALE GENOMIC DNA]</scope>
    <source>
        <strain evidence="2 3">San Antonio 1</strain>
    </source>
</reference>
<dbReference type="GeneID" id="20037306"/>
<dbReference type="OrthoDB" id="382763at2759"/>
<name>W7A999_9APIC</name>
<dbReference type="RefSeq" id="XP_008815853.1">
    <property type="nucleotide sequence ID" value="XM_008817631.1"/>
</dbReference>
<dbReference type="Pfam" id="PF09688">
    <property type="entry name" value="Wx5_PLAF3D7"/>
    <property type="match status" value="1"/>
</dbReference>
<evidence type="ECO:0000313" key="2">
    <source>
        <dbReference type="EMBL" id="EUD67843.1"/>
    </source>
</evidence>
<keyword evidence="1" id="KW-0732">Signal</keyword>
<evidence type="ECO:0008006" key="4">
    <source>
        <dbReference type="Google" id="ProtNLM"/>
    </source>
</evidence>